<dbReference type="SUPFAM" id="SSF75445">
    <property type="entry name" value="D-ribose-5-phosphate isomerase (RpiA), lid domain"/>
    <property type="match status" value="1"/>
</dbReference>
<gene>
    <name evidence="3" type="primary">rpiA</name>
    <name evidence="4" type="ORF">SAMN05444401_2182</name>
</gene>
<dbReference type="STRING" id="1121298.SAMN05444401_2182"/>
<dbReference type="PANTHER" id="PTHR11934">
    <property type="entry name" value="RIBOSE-5-PHOSPHATE ISOMERASE"/>
    <property type="match status" value="1"/>
</dbReference>
<proteinExistence type="inferred from homology"/>
<dbReference type="RefSeq" id="WP_073006411.1">
    <property type="nucleotide sequence ID" value="NZ_FQZO01000003.1"/>
</dbReference>
<dbReference type="InterPro" id="IPR020672">
    <property type="entry name" value="Ribose5P_isomerase_typA_subgr"/>
</dbReference>
<dbReference type="GO" id="GO:0005829">
    <property type="term" value="C:cytosol"/>
    <property type="evidence" value="ECO:0007669"/>
    <property type="project" value="TreeGrafter"/>
</dbReference>
<feature type="binding site" evidence="3">
    <location>
        <begin position="25"/>
        <end position="28"/>
    </location>
    <ligand>
        <name>substrate</name>
    </ligand>
</feature>
<accession>A0A1M6GNL1</accession>
<feature type="active site" description="Proton acceptor" evidence="3">
    <location>
        <position position="102"/>
    </location>
</feature>
<comment type="catalytic activity">
    <reaction evidence="1 3">
        <text>aldehydo-D-ribose 5-phosphate = D-ribulose 5-phosphate</text>
        <dbReference type="Rhea" id="RHEA:14657"/>
        <dbReference type="ChEBI" id="CHEBI:58121"/>
        <dbReference type="ChEBI" id="CHEBI:58273"/>
        <dbReference type="EC" id="5.3.1.6"/>
    </reaction>
</comment>
<dbReference type="Proteomes" id="UP000184080">
    <property type="component" value="Unassembled WGS sequence"/>
</dbReference>
<organism evidence="4 5">
    <name type="scientific">Clostridium amylolyticum</name>
    <dbReference type="NCBI Taxonomy" id="1121298"/>
    <lineage>
        <taxon>Bacteria</taxon>
        <taxon>Bacillati</taxon>
        <taxon>Bacillota</taxon>
        <taxon>Clostridia</taxon>
        <taxon>Eubacteriales</taxon>
        <taxon>Clostridiaceae</taxon>
        <taxon>Clostridium</taxon>
    </lineage>
</organism>
<name>A0A1M6GNL1_9CLOT</name>
<comment type="function">
    <text evidence="3">Catalyzes the reversible conversion of ribose-5-phosphate to ribulose 5-phosphate.</text>
</comment>
<dbReference type="OrthoDB" id="5870696at2"/>
<evidence type="ECO:0000313" key="5">
    <source>
        <dbReference type="Proteomes" id="UP000184080"/>
    </source>
</evidence>
<dbReference type="PANTHER" id="PTHR11934:SF0">
    <property type="entry name" value="RIBOSE-5-PHOSPHATE ISOMERASE"/>
    <property type="match status" value="1"/>
</dbReference>
<evidence type="ECO:0000256" key="2">
    <source>
        <dbReference type="ARBA" id="ARBA00023235"/>
    </source>
</evidence>
<dbReference type="EMBL" id="FQZO01000003">
    <property type="protein sequence ID" value="SHJ11551.1"/>
    <property type="molecule type" value="Genomic_DNA"/>
</dbReference>
<feature type="binding site" evidence="3">
    <location>
        <position position="120"/>
    </location>
    <ligand>
        <name>substrate</name>
    </ligand>
</feature>
<dbReference type="NCBIfam" id="NF001924">
    <property type="entry name" value="PRK00702.1"/>
    <property type="match status" value="1"/>
</dbReference>
<dbReference type="InterPro" id="IPR037171">
    <property type="entry name" value="NagB/RpiA_transferase-like"/>
</dbReference>
<feature type="binding site" evidence="3">
    <location>
        <begin position="80"/>
        <end position="83"/>
    </location>
    <ligand>
        <name>substrate</name>
    </ligand>
</feature>
<dbReference type="InterPro" id="IPR004788">
    <property type="entry name" value="Ribose5P_isomerase_type_A"/>
</dbReference>
<protein>
    <recommendedName>
        <fullName evidence="3">Ribose-5-phosphate isomerase A</fullName>
        <ecNumber evidence="3">5.3.1.6</ecNumber>
    </recommendedName>
    <alternativeName>
        <fullName evidence="3">Phosphoriboisomerase A</fullName>
        <shortName evidence="3">PRI</shortName>
    </alternativeName>
</protein>
<dbReference type="CDD" id="cd01398">
    <property type="entry name" value="RPI_A"/>
    <property type="match status" value="1"/>
</dbReference>
<evidence type="ECO:0000313" key="4">
    <source>
        <dbReference type="EMBL" id="SHJ11551.1"/>
    </source>
</evidence>
<evidence type="ECO:0000256" key="1">
    <source>
        <dbReference type="ARBA" id="ARBA00001713"/>
    </source>
</evidence>
<comment type="similarity">
    <text evidence="3">Belongs to the ribose 5-phosphate isomerase family.</text>
</comment>
<dbReference type="GO" id="GO:0009052">
    <property type="term" value="P:pentose-phosphate shunt, non-oxidative branch"/>
    <property type="evidence" value="ECO:0007669"/>
    <property type="project" value="UniProtKB-UniRule"/>
</dbReference>
<comment type="subunit">
    <text evidence="3">Homodimer.</text>
</comment>
<feature type="binding site" evidence="3">
    <location>
        <begin position="93"/>
        <end position="96"/>
    </location>
    <ligand>
        <name>substrate</name>
    </ligand>
</feature>
<dbReference type="GO" id="GO:0004751">
    <property type="term" value="F:ribose-5-phosphate isomerase activity"/>
    <property type="evidence" value="ECO:0007669"/>
    <property type="project" value="UniProtKB-UniRule"/>
</dbReference>
<dbReference type="EC" id="5.3.1.6" evidence="3"/>
<keyword evidence="2 3" id="KW-0413">Isomerase</keyword>
<dbReference type="NCBIfam" id="TIGR00021">
    <property type="entry name" value="rpiA"/>
    <property type="match status" value="1"/>
</dbReference>
<evidence type="ECO:0000256" key="3">
    <source>
        <dbReference type="HAMAP-Rule" id="MF_00170"/>
    </source>
</evidence>
<reference evidence="4 5" key="1">
    <citation type="submission" date="2016-11" db="EMBL/GenBank/DDBJ databases">
        <authorList>
            <person name="Jaros S."/>
            <person name="Januszkiewicz K."/>
            <person name="Wedrychowicz H."/>
        </authorList>
    </citation>
    <scope>NUCLEOTIDE SEQUENCE [LARGE SCALE GENOMIC DNA]</scope>
    <source>
        <strain evidence="4 5">DSM 21864</strain>
    </source>
</reference>
<comment type="pathway">
    <text evidence="3">Carbohydrate degradation; pentose phosphate pathway; D-ribose 5-phosphate from D-ribulose 5-phosphate (non-oxidative stage): step 1/1.</text>
</comment>
<dbReference type="Gene3D" id="3.40.50.1360">
    <property type="match status" value="1"/>
</dbReference>
<dbReference type="GO" id="GO:0006014">
    <property type="term" value="P:D-ribose metabolic process"/>
    <property type="evidence" value="ECO:0007669"/>
    <property type="project" value="TreeGrafter"/>
</dbReference>
<sequence>MNSKKIAGEKAVEFIKDGMIIGLGTGSTVYYTINKLAEKVREGLSIKAVSTSSSTTKLATQFGIEIIPFDEVDYIDLTIDGADEVDNNLNGIKGGGGALLYEKLVASSSKKIIWVVDKSKMVSTLGKFPLPIEVIPFAHHQVFNKLKSLNLNPVLRKIDHSCYITDGEHYIIDLSLEKIEYPYELDNTLRSIPGVVETGLFLNMADMVIVGNEGKVEIVNSKSRL</sequence>
<dbReference type="HAMAP" id="MF_00170">
    <property type="entry name" value="Rib_5P_isom_A"/>
    <property type="match status" value="1"/>
</dbReference>
<keyword evidence="5" id="KW-1185">Reference proteome</keyword>
<dbReference type="FunFam" id="3.40.50.1360:FF:000001">
    <property type="entry name" value="Ribose-5-phosphate isomerase A"/>
    <property type="match status" value="1"/>
</dbReference>
<dbReference type="Gene3D" id="3.30.70.260">
    <property type="match status" value="1"/>
</dbReference>
<dbReference type="SUPFAM" id="SSF100950">
    <property type="entry name" value="NagB/RpiA/CoA transferase-like"/>
    <property type="match status" value="1"/>
</dbReference>
<dbReference type="Pfam" id="PF06026">
    <property type="entry name" value="Rib_5-P_isom_A"/>
    <property type="match status" value="1"/>
</dbReference>
<dbReference type="AlphaFoldDB" id="A0A1M6GNL1"/>
<dbReference type="UniPathway" id="UPA00115">
    <property type="reaction ID" value="UER00412"/>
</dbReference>